<dbReference type="EMBL" id="BSXT01019227">
    <property type="protein sequence ID" value="GMG18100.1"/>
    <property type="molecule type" value="Genomic_DNA"/>
</dbReference>
<evidence type="ECO:0000313" key="3">
    <source>
        <dbReference type="Proteomes" id="UP001165121"/>
    </source>
</evidence>
<accession>A0A9W7DBN9</accession>
<feature type="region of interest" description="Disordered" evidence="1">
    <location>
        <begin position="134"/>
        <end position="170"/>
    </location>
</feature>
<evidence type="ECO:0000256" key="1">
    <source>
        <dbReference type="SAM" id="MobiDB-lite"/>
    </source>
</evidence>
<proteinExistence type="predicted"/>
<gene>
    <name evidence="2" type="ORF">Pfra01_003054800</name>
</gene>
<dbReference type="Proteomes" id="UP001165121">
    <property type="component" value="Unassembled WGS sequence"/>
</dbReference>
<keyword evidence="3" id="KW-1185">Reference proteome</keyword>
<protein>
    <submittedName>
        <fullName evidence="2">Unnamed protein product</fullName>
    </submittedName>
</protein>
<comment type="caution">
    <text evidence="2">The sequence shown here is derived from an EMBL/GenBank/DDBJ whole genome shotgun (WGS) entry which is preliminary data.</text>
</comment>
<sequence>MRERLDTVKRQVGLPVLPSAGFDPESVAHEVKYEEQAPLEEMEIDYYASGSQQSAAAHPAIESIPRYQVDPKTNVHRSVYSRCPTFTSSGRRIIDNRYLPGCHHLLNHPKCPRIRPITGGSVSLAAILQTTPNQRKFGSRPPAGATRFTRNSSSDNTGTCPPMGVSSGHRVPTAVPVVRRRLEDGGRRDPGMPEWEVPTTRTHFRGTLVAPFMAVSVFMDGMSVYVANIYAPVEHRSREQFY</sequence>
<organism evidence="2 3">
    <name type="scientific">Phytophthora fragariaefolia</name>
    <dbReference type="NCBI Taxonomy" id="1490495"/>
    <lineage>
        <taxon>Eukaryota</taxon>
        <taxon>Sar</taxon>
        <taxon>Stramenopiles</taxon>
        <taxon>Oomycota</taxon>
        <taxon>Peronosporomycetes</taxon>
        <taxon>Peronosporales</taxon>
        <taxon>Peronosporaceae</taxon>
        <taxon>Phytophthora</taxon>
    </lineage>
</organism>
<evidence type="ECO:0000313" key="2">
    <source>
        <dbReference type="EMBL" id="GMG18100.1"/>
    </source>
</evidence>
<dbReference type="AlphaFoldDB" id="A0A9W7DBN9"/>
<name>A0A9W7DBN9_9STRA</name>
<reference evidence="2" key="1">
    <citation type="submission" date="2023-04" db="EMBL/GenBank/DDBJ databases">
        <title>Phytophthora fragariaefolia NBRC 109709.</title>
        <authorList>
            <person name="Ichikawa N."/>
            <person name="Sato H."/>
            <person name="Tonouchi N."/>
        </authorList>
    </citation>
    <scope>NUCLEOTIDE SEQUENCE</scope>
    <source>
        <strain evidence="2">NBRC 109709</strain>
    </source>
</reference>
<feature type="compositionally biased region" description="Polar residues" evidence="1">
    <location>
        <begin position="148"/>
        <end position="159"/>
    </location>
</feature>